<dbReference type="AlphaFoldDB" id="A0AAW8UMP2"/>
<name>A0AAW8UMP2_ENTCA</name>
<accession>A0AAW8UMP2</accession>
<organism evidence="1 2">
    <name type="scientific">Enterococcus casseliflavus</name>
    <name type="common">Enterococcus flavescens</name>
    <dbReference type="NCBI Taxonomy" id="37734"/>
    <lineage>
        <taxon>Bacteria</taxon>
        <taxon>Bacillati</taxon>
        <taxon>Bacillota</taxon>
        <taxon>Bacilli</taxon>
        <taxon>Lactobacillales</taxon>
        <taxon>Enterococcaceae</taxon>
        <taxon>Enterococcus</taxon>
    </lineage>
</organism>
<dbReference type="Proteomes" id="UP001268896">
    <property type="component" value="Unassembled WGS sequence"/>
</dbReference>
<comment type="caution">
    <text evidence="1">The sequence shown here is derived from an EMBL/GenBank/DDBJ whole genome shotgun (WGS) entry which is preliminary data.</text>
</comment>
<evidence type="ECO:0000313" key="2">
    <source>
        <dbReference type="Proteomes" id="UP001268896"/>
    </source>
</evidence>
<proteinExistence type="predicted"/>
<reference evidence="1" key="1">
    <citation type="submission" date="2023-03" db="EMBL/GenBank/DDBJ databases">
        <authorList>
            <person name="Shen W."/>
            <person name="Cai J."/>
        </authorList>
    </citation>
    <scope>NUCLEOTIDE SEQUENCE</scope>
    <source>
        <strain evidence="1">K72-2</strain>
    </source>
</reference>
<sequence length="66" mass="8186">MLNFDANWYCYLFDEETRKKYDDARFMTERFLVNDCYRQMNVPWMDTLAHQYPLSGKLRPAWDEHV</sequence>
<dbReference type="EMBL" id="JARQDV010000016">
    <property type="protein sequence ID" value="MDT2966011.1"/>
    <property type="molecule type" value="Genomic_DNA"/>
</dbReference>
<dbReference type="RefSeq" id="WP_311904538.1">
    <property type="nucleotide sequence ID" value="NZ_JARQDV010000016.1"/>
</dbReference>
<evidence type="ECO:0000313" key="1">
    <source>
        <dbReference type="EMBL" id="MDT2966011.1"/>
    </source>
</evidence>
<gene>
    <name evidence="1" type="ORF">P7I32_15620</name>
</gene>
<protein>
    <submittedName>
        <fullName evidence="1">Uncharacterized protein</fullName>
    </submittedName>
</protein>